<name>A0AAE0LY63_9PEZI</name>
<dbReference type="PANTHER" id="PTHR33630:SF9">
    <property type="entry name" value="CUTINASE 4"/>
    <property type="match status" value="1"/>
</dbReference>
<dbReference type="PANTHER" id="PTHR33630">
    <property type="entry name" value="CUTINASE RV1984C-RELATED-RELATED"/>
    <property type="match status" value="1"/>
</dbReference>
<sequence length="306" mass="31206">MRGILELALAASASVRRAVTPAPTCATGLHMIAARGTTEAAGLGLMGIVVRNVTLRLPGSDYEAVNYPATFSDYTGSEAAGVEAFTTMIEEYTKLCPDTPIALLGYSQGAQALMDAICGTSEVGFDVSPDLSDAFEKHVVAAITFGDPTHVVGAPWNRGTSENDGFFPRTNITACEPYSDVIRGWCDTGDVYCDTGEDRLVHSSYFLKYTDDAADFIIENYSKAVESAATSSSSAPASSSTVSSAVSSAAAATTTTTTTAPATSATSGSTVSPTGPPEATGNAVLAGSSAAVAVACLALSVFGLAL</sequence>
<gene>
    <name evidence="4" type="ORF">B0H66DRAFT_505579</name>
</gene>
<evidence type="ECO:0000313" key="4">
    <source>
        <dbReference type="EMBL" id="KAK3312108.1"/>
    </source>
</evidence>
<keyword evidence="2" id="KW-1015">Disulfide bond</keyword>
<feature type="compositionally biased region" description="Low complexity" evidence="3">
    <location>
        <begin position="256"/>
        <end position="273"/>
    </location>
</feature>
<dbReference type="EMBL" id="JAUEDM010000009">
    <property type="protein sequence ID" value="KAK3312108.1"/>
    <property type="molecule type" value="Genomic_DNA"/>
</dbReference>
<dbReference type="SUPFAM" id="SSF53474">
    <property type="entry name" value="alpha/beta-Hydrolases"/>
    <property type="match status" value="1"/>
</dbReference>
<feature type="region of interest" description="Disordered" evidence="3">
    <location>
        <begin position="256"/>
        <end position="277"/>
    </location>
</feature>
<reference evidence="4" key="1">
    <citation type="journal article" date="2023" name="Mol. Phylogenet. Evol.">
        <title>Genome-scale phylogeny and comparative genomics of the fungal order Sordariales.</title>
        <authorList>
            <person name="Hensen N."/>
            <person name="Bonometti L."/>
            <person name="Westerberg I."/>
            <person name="Brannstrom I.O."/>
            <person name="Guillou S."/>
            <person name="Cros-Aarteil S."/>
            <person name="Calhoun S."/>
            <person name="Haridas S."/>
            <person name="Kuo A."/>
            <person name="Mondo S."/>
            <person name="Pangilinan J."/>
            <person name="Riley R."/>
            <person name="LaButti K."/>
            <person name="Andreopoulos B."/>
            <person name="Lipzen A."/>
            <person name="Chen C."/>
            <person name="Yan M."/>
            <person name="Daum C."/>
            <person name="Ng V."/>
            <person name="Clum A."/>
            <person name="Steindorff A."/>
            <person name="Ohm R.A."/>
            <person name="Martin F."/>
            <person name="Silar P."/>
            <person name="Natvig D.O."/>
            <person name="Lalanne C."/>
            <person name="Gautier V."/>
            <person name="Ament-Velasquez S.L."/>
            <person name="Kruys A."/>
            <person name="Hutchinson M.I."/>
            <person name="Powell A.J."/>
            <person name="Barry K."/>
            <person name="Miller A.N."/>
            <person name="Grigoriev I.V."/>
            <person name="Debuchy R."/>
            <person name="Gladieux P."/>
            <person name="Hiltunen Thoren M."/>
            <person name="Johannesson H."/>
        </authorList>
    </citation>
    <scope>NUCLEOTIDE SEQUENCE</scope>
    <source>
        <strain evidence="4">CBS 118394</strain>
    </source>
</reference>
<dbReference type="AlphaFoldDB" id="A0AAE0LY63"/>
<evidence type="ECO:0000313" key="5">
    <source>
        <dbReference type="Proteomes" id="UP001283341"/>
    </source>
</evidence>
<dbReference type="Proteomes" id="UP001283341">
    <property type="component" value="Unassembled WGS sequence"/>
</dbReference>
<organism evidence="4 5">
    <name type="scientific">Apodospora peruviana</name>
    <dbReference type="NCBI Taxonomy" id="516989"/>
    <lineage>
        <taxon>Eukaryota</taxon>
        <taxon>Fungi</taxon>
        <taxon>Dikarya</taxon>
        <taxon>Ascomycota</taxon>
        <taxon>Pezizomycotina</taxon>
        <taxon>Sordariomycetes</taxon>
        <taxon>Sordariomycetidae</taxon>
        <taxon>Sordariales</taxon>
        <taxon>Lasiosphaeriaceae</taxon>
        <taxon>Apodospora</taxon>
    </lineage>
</organism>
<accession>A0AAE0LY63</accession>
<dbReference type="GO" id="GO:0052689">
    <property type="term" value="F:carboxylic ester hydrolase activity"/>
    <property type="evidence" value="ECO:0007669"/>
    <property type="project" value="UniProtKB-ARBA"/>
</dbReference>
<comment type="caution">
    <text evidence="4">The sequence shown here is derived from an EMBL/GenBank/DDBJ whole genome shotgun (WGS) entry which is preliminary data.</text>
</comment>
<keyword evidence="5" id="KW-1185">Reference proteome</keyword>
<dbReference type="Pfam" id="PF01083">
    <property type="entry name" value="Cutinase"/>
    <property type="match status" value="1"/>
</dbReference>
<keyword evidence="1" id="KW-0378">Hydrolase</keyword>
<evidence type="ECO:0000256" key="2">
    <source>
        <dbReference type="ARBA" id="ARBA00023157"/>
    </source>
</evidence>
<proteinExistence type="predicted"/>
<dbReference type="Gene3D" id="3.40.50.1820">
    <property type="entry name" value="alpha/beta hydrolase"/>
    <property type="match status" value="1"/>
</dbReference>
<evidence type="ECO:0000256" key="3">
    <source>
        <dbReference type="SAM" id="MobiDB-lite"/>
    </source>
</evidence>
<dbReference type="InterPro" id="IPR029058">
    <property type="entry name" value="AB_hydrolase_fold"/>
</dbReference>
<protein>
    <submittedName>
        <fullName evidence="4">Cutinase-domain-containing protein</fullName>
    </submittedName>
</protein>
<dbReference type="SMART" id="SM01110">
    <property type="entry name" value="Cutinase"/>
    <property type="match status" value="1"/>
</dbReference>
<reference evidence="4" key="2">
    <citation type="submission" date="2023-06" db="EMBL/GenBank/DDBJ databases">
        <authorList>
            <consortium name="Lawrence Berkeley National Laboratory"/>
            <person name="Haridas S."/>
            <person name="Hensen N."/>
            <person name="Bonometti L."/>
            <person name="Westerberg I."/>
            <person name="Brannstrom I.O."/>
            <person name="Guillou S."/>
            <person name="Cros-Aarteil S."/>
            <person name="Calhoun S."/>
            <person name="Kuo A."/>
            <person name="Mondo S."/>
            <person name="Pangilinan J."/>
            <person name="Riley R."/>
            <person name="Labutti K."/>
            <person name="Andreopoulos B."/>
            <person name="Lipzen A."/>
            <person name="Chen C."/>
            <person name="Yanf M."/>
            <person name="Daum C."/>
            <person name="Ng V."/>
            <person name="Clum A."/>
            <person name="Steindorff A."/>
            <person name="Ohm R."/>
            <person name="Martin F."/>
            <person name="Silar P."/>
            <person name="Natvig D."/>
            <person name="Lalanne C."/>
            <person name="Gautier V."/>
            <person name="Ament-Velasquez S.L."/>
            <person name="Kruys A."/>
            <person name="Hutchinson M.I."/>
            <person name="Powell A.J."/>
            <person name="Barry K."/>
            <person name="Miller A.N."/>
            <person name="Grigoriev I.V."/>
            <person name="Debuchy R."/>
            <person name="Gladieux P."/>
            <person name="Thoren M.H."/>
            <person name="Johannesson H."/>
        </authorList>
    </citation>
    <scope>NUCLEOTIDE SEQUENCE</scope>
    <source>
        <strain evidence="4">CBS 118394</strain>
    </source>
</reference>
<dbReference type="InterPro" id="IPR000675">
    <property type="entry name" value="Cutinase/axe"/>
</dbReference>
<evidence type="ECO:0000256" key="1">
    <source>
        <dbReference type="ARBA" id="ARBA00022801"/>
    </source>
</evidence>